<gene>
    <name evidence="5" type="ORF">SAMN02745941_03965</name>
</gene>
<keyword evidence="2" id="KW-0547">Nucleotide-binding</keyword>
<dbReference type="PROSITE" id="PS50893">
    <property type="entry name" value="ABC_TRANSPORTER_2"/>
    <property type="match status" value="1"/>
</dbReference>
<organism evidence="5 6">
    <name type="scientific">Clostridium intestinale DSM 6191</name>
    <dbReference type="NCBI Taxonomy" id="1121320"/>
    <lineage>
        <taxon>Bacteria</taxon>
        <taxon>Bacillati</taxon>
        <taxon>Bacillota</taxon>
        <taxon>Clostridia</taxon>
        <taxon>Eubacteriales</taxon>
        <taxon>Clostridiaceae</taxon>
        <taxon>Clostridium</taxon>
    </lineage>
</organism>
<evidence type="ECO:0000256" key="3">
    <source>
        <dbReference type="ARBA" id="ARBA00022840"/>
    </source>
</evidence>
<feature type="domain" description="ABC transporter" evidence="4">
    <location>
        <begin position="4"/>
        <end position="230"/>
    </location>
</feature>
<dbReference type="Pfam" id="PF00005">
    <property type="entry name" value="ABC_tran"/>
    <property type="match status" value="1"/>
</dbReference>
<dbReference type="InterPro" id="IPR003593">
    <property type="entry name" value="AAA+_ATPase"/>
</dbReference>
<dbReference type="GO" id="GO:0016887">
    <property type="term" value="F:ATP hydrolysis activity"/>
    <property type="evidence" value="ECO:0007669"/>
    <property type="project" value="InterPro"/>
</dbReference>
<keyword evidence="3 5" id="KW-0067">ATP-binding</keyword>
<keyword evidence="1" id="KW-0813">Transport</keyword>
<reference evidence="5 6" key="1">
    <citation type="submission" date="2016-11" db="EMBL/GenBank/DDBJ databases">
        <authorList>
            <person name="Jaros S."/>
            <person name="Januszkiewicz K."/>
            <person name="Wedrychowicz H."/>
        </authorList>
    </citation>
    <scope>NUCLEOTIDE SEQUENCE [LARGE SCALE GENOMIC DNA]</scope>
    <source>
        <strain evidence="5 6">DSM 6191</strain>
    </source>
</reference>
<name>A0A1M6BWI7_9CLOT</name>
<dbReference type="InterPro" id="IPR051782">
    <property type="entry name" value="ABC_Transporter_VariousFunc"/>
</dbReference>
<evidence type="ECO:0000313" key="6">
    <source>
        <dbReference type="Proteomes" id="UP000184241"/>
    </source>
</evidence>
<accession>A0A1M6BWI7</accession>
<dbReference type="CDD" id="cd03230">
    <property type="entry name" value="ABC_DR_subfamily_A"/>
    <property type="match status" value="1"/>
</dbReference>
<dbReference type="RefSeq" id="WP_073022308.1">
    <property type="nucleotide sequence ID" value="NZ_FQXU01000015.1"/>
</dbReference>
<evidence type="ECO:0000256" key="1">
    <source>
        <dbReference type="ARBA" id="ARBA00022448"/>
    </source>
</evidence>
<dbReference type="SMART" id="SM00382">
    <property type="entry name" value="AAA"/>
    <property type="match status" value="1"/>
</dbReference>
<evidence type="ECO:0000259" key="4">
    <source>
        <dbReference type="PROSITE" id="PS50893"/>
    </source>
</evidence>
<dbReference type="InterPro" id="IPR003439">
    <property type="entry name" value="ABC_transporter-like_ATP-bd"/>
</dbReference>
<dbReference type="PROSITE" id="PS00211">
    <property type="entry name" value="ABC_TRANSPORTER_1"/>
    <property type="match status" value="1"/>
</dbReference>
<dbReference type="PANTHER" id="PTHR42939:SF3">
    <property type="entry name" value="ABC TRANSPORTER ATP-BINDING COMPONENT"/>
    <property type="match status" value="1"/>
</dbReference>
<sequence length="290" mass="33407">MSYVLEINNLRKTYKGFSLKDINIKLEQGYITGFIGANGAGKSTTIKSILNLINRDSGDVKIFNKDNKTNDKELKNKIGVVLDEGYFYEELTLKEMKNIISPMYSNWDENQFNNYIRRFNLPLDRKISKLSKGMRMKYSIAIALSHNAELFIMDEPTSGLDPIVREELLEILSDIIQEENKTIFFSTHITSDLDKIADYLIIINDGKILLQGAKDEIIEAHRLVKGDKNLLTLENRKDFVAIKENSYGFEALTKEANKLSRTYGDKLVMEKPNIEELMLYYIRSDKNGNY</sequence>
<dbReference type="AlphaFoldDB" id="A0A1M6BWI7"/>
<evidence type="ECO:0000313" key="5">
    <source>
        <dbReference type="EMBL" id="SHI53142.1"/>
    </source>
</evidence>
<dbReference type="Gene3D" id="3.40.50.300">
    <property type="entry name" value="P-loop containing nucleotide triphosphate hydrolases"/>
    <property type="match status" value="1"/>
</dbReference>
<evidence type="ECO:0000256" key="2">
    <source>
        <dbReference type="ARBA" id="ARBA00022741"/>
    </source>
</evidence>
<protein>
    <submittedName>
        <fullName evidence="5">ABC-2 type transport system ATP-binding protein</fullName>
    </submittedName>
</protein>
<dbReference type="PANTHER" id="PTHR42939">
    <property type="entry name" value="ABC TRANSPORTER ATP-BINDING PROTEIN ALBC-RELATED"/>
    <property type="match status" value="1"/>
</dbReference>
<dbReference type="GO" id="GO:0005524">
    <property type="term" value="F:ATP binding"/>
    <property type="evidence" value="ECO:0007669"/>
    <property type="project" value="UniProtKB-KW"/>
</dbReference>
<dbReference type="Proteomes" id="UP000184241">
    <property type="component" value="Unassembled WGS sequence"/>
</dbReference>
<dbReference type="EMBL" id="FQXU01000015">
    <property type="protein sequence ID" value="SHI53142.1"/>
    <property type="molecule type" value="Genomic_DNA"/>
</dbReference>
<proteinExistence type="predicted"/>
<dbReference type="InterPro" id="IPR027417">
    <property type="entry name" value="P-loop_NTPase"/>
</dbReference>
<dbReference type="InterPro" id="IPR017871">
    <property type="entry name" value="ABC_transporter-like_CS"/>
</dbReference>
<dbReference type="SUPFAM" id="SSF52540">
    <property type="entry name" value="P-loop containing nucleoside triphosphate hydrolases"/>
    <property type="match status" value="1"/>
</dbReference>